<keyword evidence="3" id="KW-0540">Nuclease</keyword>
<evidence type="ECO:0000313" key="10">
    <source>
        <dbReference type="RefSeq" id="XP_011213156.3"/>
    </source>
</evidence>
<dbReference type="InParanoid" id="A0A6I9W817"/>
<dbReference type="Pfam" id="PF00929">
    <property type="entry name" value="RNase_T"/>
    <property type="match status" value="1"/>
</dbReference>
<evidence type="ECO:0000256" key="7">
    <source>
        <dbReference type="SAM" id="MobiDB-lite"/>
    </source>
</evidence>
<feature type="domain" description="Exonuclease" evidence="8">
    <location>
        <begin position="295"/>
        <end position="457"/>
    </location>
</feature>
<evidence type="ECO:0000259" key="8">
    <source>
        <dbReference type="SMART" id="SM00479"/>
    </source>
</evidence>
<dbReference type="Proteomes" id="UP001652620">
    <property type="component" value="Chromosome 4"/>
</dbReference>
<feature type="region of interest" description="Disordered" evidence="7">
    <location>
        <begin position="175"/>
        <end position="205"/>
    </location>
</feature>
<evidence type="ECO:0000256" key="4">
    <source>
        <dbReference type="ARBA" id="ARBA00022801"/>
    </source>
</evidence>
<feature type="compositionally biased region" description="Low complexity" evidence="7">
    <location>
        <begin position="175"/>
        <end position="191"/>
    </location>
</feature>
<evidence type="ECO:0000256" key="3">
    <source>
        <dbReference type="ARBA" id="ARBA00022722"/>
    </source>
</evidence>
<dbReference type="InterPro" id="IPR047021">
    <property type="entry name" value="REXO1/3/4-like"/>
</dbReference>
<evidence type="ECO:0000256" key="6">
    <source>
        <dbReference type="ARBA" id="ARBA00023242"/>
    </source>
</evidence>
<keyword evidence="5 10" id="KW-0269">Exonuclease</keyword>
<name>A0A6I9W817_BACDO</name>
<keyword evidence="9" id="KW-1185">Reference proteome</keyword>
<keyword evidence="4" id="KW-0378">Hydrolase</keyword>
<organism evidence="9 10">
    <name type="scientific">Bactrocera dorsalis</name>
    <name type="common">Oriental fruit fly</name>
    <name type="synonym">Dacus dorsalis</name>
    <dbReference type="NCBI Taxonomy" id="27457"/>
    <lineage>
        <taxon>Eukaryota</taxon>
        <taxon>Metazoa</taxon>
        <taxon>Ecdysozoa</taxon>
        <taxon>Arthropoda</taxon>
        <taxon>Hexapoda</taxon>
        <taxon>Insecta</taxon>
        <taxon>Pterygota</taxon>
        <taxon>Neoptera</taxon>
        <taxon>Endopterygota</taxon>
        <taxon>Diptera</taxon>
        <taxon>Brachycera</taxon>
        <taxon>Muscomorpha</taxon>
        <taxon>Tephritoidea</taxon>
        <taxon>Tephritidae</taxon>
        <taxon>Bactrocera</taxon>
        <taxon>Bactrocera</taxon>
    </lineage>
</organism>
<dbReference type="AlphaFoldDB" id="A0A6I9W817"/>
<evidence type="ECO:0000256" key="5">
    <source>
        <dbReference type="ARBA" id="ARBA00022839"/>
    </source>
</evidence>
<feature type="region of interest" description="Disordered" evidence="7">
    <location>
        <begin position="76"/>
        <end position="97"/>
    </location>
</feature>
<dbReference type="KEGG" id="bdr:105232944"/>
<evidence type="ECO:0000256" key="1">
    <source>
        <dbReference type="ARBA" id="ARBA00004123"/>
    </source>
</evidence>
<proteinExistence type="inferred from homology"/>
<dbReference type="OrthoDB" id="206335at2759"/>
<keyword evidence="6" id="KW-0539">Nucleus</keyword>
<dbReference type="GO" id="GO:0004527">
    <property type="term" value="F:exonuclease activity"/>
    <property type="evidence" value="ECO:0007669"/>
    <property type="project" value="UniProtKB-KW"/>
</dbReference>
<comment type="subcellular location">
    <subcellularLocation>
        <location evidence="1">Nucleus</location>
    </subcellularLocation>
</comment>
<dbReference type="InterPro" id="IPR034922">
    <property type="entry name" value="REX1-like_exo"/>
</dbReference>
<dbReference type="InterPro" id="IPR013520">
    <property type="entry name" value="Ribonucl_H"/>
</dbReference>
<protein>
    <submittedName>
        <fullName evidence="10">Exonuclease GOR</fullName>
    </submittedName>
</protein>
<accession>A0A6I9W817</accession>
<dbReference type="GO" id="GO:0003676">
    <property type="term" value="F:nucleic acid binding"/>
    <property type="evidence" value="ECO:0007669"/>
    <property type="project" value="InterPro"/>
</dbReference>
<dbReference type="PANTHER" id="PTHR12801">
    <property type="entry name" value="RNA EXONUCLEASE REXO1 / RECO3 FAMILY MEMBER-RELATED"/>
    <property type="match status" value="1"/>
</dbReference>
<dbReference type="SMART" id="SM00479">
    <property type="entry name" value="EXOIII"/>
    <property type="match status" value="1"/>
</dbReference>
<dbReference type="Gene3D" id="3.30.420.10">
    <property type="entry name" value="Ribonuclease H-like superfamily/Ribonuclease H"/>
    <property type="match status" value="1"/>
</dbReference>
<sequence length="459" mass="52625">MKIILADNFIMPQEMYSNVEARTRHSNPYKSIRSASHMCGQQVEPKQSQRLLLHLPQLLQELRILQFQVAHQQSQTTAAKSDAKPPQKQAKYGRKKPQVVRKTTNIAAENQQVIASPLGDRYWLKISQTELVKRLQRYLIAPNLLPIYGYPFDSAVYNGKVVIYKKLPPRFYTNKVNKPNAPNNDDNVNPADLERQHVPNNDEEPKQCVRCSRPFRVTTTGDYITREKCIFHKGKLRRVYTQKKKYNLQYTCCGASRESVGCASNPVHVWAGVVSGLNGPYSGFVHTRQLTDEPKVYALDCEMFHTGRGLALTKVTMIGFDGQLVYQNFVRPETPIVDHNRRFSGVTDREVFKSKRPVKTLSEVQRDLLQIIDANSILIGHGLENDLRVLQMVHKTVVDTSIVFKHSNGFPYRHSLKHLTKTYLKRNIQLDGQSHDTLEDTVACWELMLWKVANDKQEG</sequence>
<dbReference type="InterPro" id="IPR012337">
    <property type="entry name" value="RNaseH-like_sf"/>
</dbReference>
<dbReference type="SUPFAM" id="SSF53098">
    <property type="entry name" value="Ribonuclease H-like"/>
    <property type="match status" value="1"/>
</dbReference>
<dbReference type="GO" id="GO:0010629">
    <property type="term" value="P:negative regulation of gene expression"/>
    <property type="evidence" value="ECO:0007669"/>
    <property type="project" value="UniProtKB-ARBA"/>
</dbReference>
<evidence type="ECO:0000256" key="2">
    <source>
        <dbReference type="ARBA" id="ARBA00006357"/>
    </source>
</evidence>
<dbReference type="InterPro" id="IPR036397">
    <property type="entry name" value="RNaseH_sf"/>
</dbReference>
<dbReference type="PANTHER" id="PTHR12801:SF115">
    <property type="entry name" value="FI18136P1-RELATED"/>
    <property type="match status" value="1"/>
</dbReference>
<dbReference type="CDD" id="cd06145">
    <property type="entry name" value="REX1_like"/>
    <property type="match status" value="1"/>
</dbReference>
<dbReference type="GeneID" id="105232944"/>
<comment type="similarity">
    <text evidence="2">Belongs to the REXO1/REXO3 family.</text>
</comment>
<evidence type="ECO:0000313" key="9">
    <source>
        <dbReference type="Proteomes" id="UP001652620"/>
    </source>
</evidence>
<gene>
    <name evidence="10" type="primary">LOC105232944</name>
</gene>
<dbReference type="GO" id="GO:0005634">
    <property type="term" value="C:nucleus"/>
    <property type="evidence" value="ECO:0007669"/>
    <property type="project" value="UniProtKB-SubCell"/>
</dbReference>
<dbReference type="RefSeq" id="XP_011213156.3">
    <property type="nucleotide sequence ID" value="XM_011214854.3"/>
</dbReference>
<reference evidence="10" key="1">
    <citation type="submission" date="2025-08" db="UniProtKB">
        <authorList>
            <consortium name="RefSeq"/>
        </authorList>
    </citation>
    <scope>IDENTIFICATION</scope>
    <source>
        <tissue evidence="10">Adult</tissue>
    </source>
</reference>